<accession>A0A369J9X5</accession>
<gene>
    <name evidence="2" type="ORF">Hypma_003021</name>
</gene>
<sequence length="80" mass="9433">MDPAESLQLLSHFAAVRYTNLAFLILLIYDHALTLDLEVSRIWTLPWRLPKFLFLINRYLIPPMLFFDGLTPTMRLEKPT</sequence>
<reference evidence="2" key="1">
    <citation type="submission" date="2018-04" db="EMBL/GenBank/DDBJ databases">
        <title>Whole genome sequencing of Hypsizygus marmoreus.</title>
        <authorList>
            <person name="Choi I.-G."/>
            <person name="Min B."/>
            <person name="Kim J.-G."/>
            <person name="Kim S."/>
            <person name="Oh Y.-L."/>
            <person name="Kong W.-S."/>
            <person name="Park H."/>
            <person name="Jeong J."/>
            <person name="Song E.-S."/>
        </authorList>
    </citation>
    <scope>NUCLEOTIDE SEQUENCE [LARGE SCALE GENOMIC DNA]</scope>
    <source>
        <strain evidence="2">51987-8</strain>
    </source>
</reference>
<keyword evidence="3" id="KW-1185">Reference proteome</keyword>
<protein>
    <recommendedName>
        <fullName evidence="1">DUF6533 domain-containing protein</fullName>
    </recommendedName>
</protein>
<evidence type="ECO:0000259" key="1">
    <source>
        <dbReference type="Pfam" id="PF20151"/>
    </source>
</evidence>
<dbReference type="Pfam" id="PF20151">
    <property type="entry name" value="DUF6533"/>
    <property type="match status" value="1"/>
</dbReference>
<dbReference type="EMBL" id="LUEZ02000126">
    <property type="protein sequence ID" value="RDB16254.1"/>
    <property type="molecule type" value="Genomic_DNA"/>
</dbReference>
<feature type="domain" description="DUF6533" evidence="1">
    <location>
        <begin position="18"/>
        <end position="62"/>
    </location>
</feature>
<name>A0A369J9X5_HYPMA</name>
<dbReference type="AlphaFoldDB" id="A0A369J9X5"/>
<dbReference type="Proteomes" id="UP000076154">
    <property type="component" value="Unassembled WGS sequence"/>
</dbReference>
<organism evidence="2 3">
    <name type="scientific">Hypsizygus marmoreus</name>
    <name type="common">White beech mushroom</name>
    <name type="synonym">Agaricus marmoreus</name>
    <dbReference type="NCBI Taxonomy" id="39966"/>
    <lineage>
        <taxon>Eukaryota</taxon>
        <taxon>Fungi</taxon>
        <taxon>Dikarya</taxon>
        <taxon>Basidiomycota</taxon>
        <taxon>Agaricomycotina</taxon>
        <taxon>Agaricomycetes</taxon>
        <taxon>Agaricomycetidae</taxon>
        <taxon>Agaricales</taxon>
        <taxon>Tricholomatineae</taxon>
        <taxon>Lyophyllaceae</taxon>
        <taxon>Hypsizygus</taxon>
    </lineage>
</organism>
<evidence type="ECO:0000313" key="2">
    <source>
        <dbReference type="EMBL" id="RDB16254.1"/>
    </source>
</evidence>
<proteinExistence type="predicted"/>
<dbReference type="InParanoid" id="A0A369J9X5"/>
<comment type="caution">
    <text evidence="2">The sequence shown here is derived from an EMBL/GenBank/DDBJ whole genome shotgun (WGS) entry which is preliminary data.</text>
</comment>
<evidence type="ECO:0000313" key="3">
    <source>
        <dbReference type="Proteomes" id="UP000076154"/>
    </source>
</evidence>
<dbReference type="InterPro" id="IPR045340">
    <property type="entry name" value="DUF6533"/>
</dbReference>
<dbReference type="OrthoDB" id="3037019at2759"/>